<keyword evidence="9" id="KW-1185">Reference proteome</keyword>
<evidence type="ECO:0000256" key="7">
    <source>
        <dbReference type="PIRSR" id="PIRSR017199-1"/>
    </source>
</evidence>
<dbReference type="CDD" id="cd02954">
    <property type="entry name" value="DIM1"/>
    <property type="match status" value="1"/>
</dbReference>
<keyword evidence="5 6" id="KW-0539">Nucleus</keyword>
<dbReference type="OrthoDB" id="147752at2759"/>
<keyword evidence="4 6" id="KW-0508">mRNA splicing</keyword>
<evidence type="ECO:0000256" key="4">
    <source>
        <dbReference type="ARBA" id="ARBA00023187"/>
    </source>
</evidence>
<dbReference type="STRING" id="461836.A0A0L0DEU3"/>
<evidence type="ECO:0000256" key="6">
    <source>
        <dbReference type="PIRNR" id="PIRNR017199"/>
    </source>
</evidence>
<dbReference type="InterPro" id="IPR036249">
    <property type="entry name" value="Thioredoxin-like_sf"/>
</dbReference>
<dbReference type="Proteomes" id="UP000054408">
    <property type="component" value="Unassembled WGS sequence"/>
</dbReference>
<evidence type="ECO:0000256" key="5">
    <source>
        <dbReference type="ARBA" id="ARBA00023242"/>
    </source>
</evidence>
<dbReference type="InterPro" id="IPR004123">
    <property type="entry name" value="Dim1"/>
</dbReference>
<feature type="disulfide bond" evidence="7">
    <location>
        <begin position="38"/>
        <end position="79"/>
    </location>
</feature>
<dbReference type="SUPFAM" id="SSF52833">
    <property type="entry name" value="Thioredoxin-like"/>
    <property type="match status" value="1"/>
</dbReference>
<dbReference type="EMBL" id="GL349435">
    <property type="protein sequence ID" value="KNC50661.1"/>
    <property type="molecule type" value="Genomic_DNA"/>
</dbReference>
<dbReference type="PANTHER" id="PTHR12052:SF5">
    <property type="entry name" value="THIOREDOXIN-LIKE PROTEIN 4A"/>
    <property type="match status" value="1"/>
</dbReference>
<dbReference type="GO" id="GO:0046540">
    <property type="term" value="C:U4/U6 x U5 tri-snRNP complex"/>
    <property type="evidence" value="ECO:0007669"/>
    <property type="project" value="UniProtKB-UniRule"/>
</dbReference>
<dbReference type="FunFam" id="3.40.30.10:FF:000004">
    <property type="entry name" value="Spliceosomal protein DIB1"/>
    <property type="match status" value="1"/>
</dbReference>
<accession>A0A0L0DEU3</accession>
<dbReference type="AlphaFoldDB" id="A0A0L0DEU3"/>
<dbReference type="RefSeq" id="XP_013762541.1">
    <property type="nucleotide sequence ID" value="XM_013907087.1"/>
</dbReference>
<name>A0A0L0DEU3_THETB</name>
<dbReference type="PIRSF" id="PIRSF017199">
    <property type="entry name" value="mRNA_splic_U5"/>
    <property type="match status" value="1"/>
</dbReference>
<dbReference type="GO" id="GO:0005682">
    <property type="term" value="C:U5 snRNP"/>
    <property type="evidence" value="ECO:0007669"/>
    <property type="project" value="TreeGrafter"/>
</dbReference>
<sequence>MSYMLPHLGSGWAVDQAIVTEEEKVVIIRWGHDWSPECMAQDEILARIADKVSKFAVIYVVDISEVPEFTVMYELVDSCTIMFFYRNRHILVDVSSGNNNKINFLIEDEDDLISIIEAVYVAATQGKGLAVSPIDYSTRYRY</sequence>
<comment type="subcellular location">
    <subcellularLocation>
        <location evidence="1 6">Nucleus</location>
    </subcellularLocation>
</comment>
<dbReference type="PANTHER" id="PTHR12052">
    <property type="entry name" value="THIOREDOXIN-LIKE PROTEN 4A, 4B"/>
    <property type="match status" value="1"/>
</dbReference>
<evidence type="ECO:0000256" key="1">
    <source>
        <dbReference type="ARBA" id="ARBA00004123"/>
    </source>
</evidence>
<evidence type="ECO:0000313" key="8">
    <source>
        <dbReference type="EMBL" id="KNC50661.1"/>
    </source>
</evidence>
<dbReference type="GeneID" id="25560602"/>
<dbReference type="Pfam" id="PF02966">
    <property type="entry name" value="DIM1"/>
    <property type="match status" value="1"/>
</dbReference>
<evidence type="ECO:0000313" key="9">
    <source>
        <dbReference type="Proteomes" id="UP000054408"/>
    </source>
</evidence>
<reference evidence="8 9" key="1">
    <citation type="submission" date="2010-05" db="EMBL/GenBank/DDBJ databases">
        <title>The Genome Sequence of Thecamonas trahens ATCC 50062.</title>
        <authorList>
            <consortium name="The Broad Institute Genome Sequencing Platform"/>
            <person name="Russ C."/>
            <person name="Cuomo C."/>
            <person name="Shea T."/>
            <person name="Young S.K."/>
            <person name="Zeng Q."/>
            <person name="Koehrsen M."/>
            <person name="Haas B."/>
            <person name="Borodovsky M."/>
            <person name="Guigo R."/>
            <person name="Alvarado L."/>
            <person name="Berlin A."/>
            <person name="Bochicchio J."/>
            <person name="Borenstein D."/>
            <person name="Chapman S."/>
            <person name="Chen Z."/>
            <person name="Freedman E."/>
            <person name="Gellesch M."/>
            <person name="Goldberg J."/>
            <person name="Griggs A."/>
            <person name="Gujja S."/>
            <person name="Heilman E."/>
            <person name="Heiman D."/>
            <person name="Hepburn T."/>
            <person name="Howarth C."/>
            <person name="Jen D."/>
            <person name="Larson L."/>
            <person name="Mehta T."/>
            <person name="Park D."/>
            <person name="Pearson M."/>
            <person name="Roberts A."/>
            <person name="Saif S."/>
            <person name="Shenoy N."/>
            <person name="Sisk P."/>
            <person name="Stolte C."/>
            <person name="Sykes S."/>
            <person name="Thomson T."/>
            <person name="Walk T."/>
            <person name="White J."/>
            <person name="Yandava C."/>
            <person name="Burger G."/>
            <person name="Gray M.W."/>
            <person name="Holland P.W.H."/>
            <person name="King N."/>
            <person name="Lang F.B.F."/>
            <person name="Roger A.J."/>
            <person name="Ruiz-Trillo I."/>
            <person name="Lander E."/>
            <person name="Nusbaum C."/>
        </authorList>
    </citation>
    <scope>NUCLEOTIDE SEQUENCE [LARGE SCALE GENOMIC DNA]</scope>
    <source>
        <strain evidence="8 9">ATCC 50062</strain>
    </source>
</reference>
<evidence type="ECO:0000256" key="3">
    <source>
        <dbReference type="ARBA" id="ARBA00022664"/>
    </source>
</evidence>
<evidence type="ECO:0000256" key="2">
    <source>
        <dbReference type="ARBA" id="ARBA00008241"/>
    </source>
</evidence>
<protein>
    <submittedName>
        <fullName evidence="8">Pre-mRNA splicing protein</fullName>
    </submittedName>
</protein>
<dbReference type="GO" id="GO:0005681">
    <property type="term" value="C:spliceosomal complex"/>
    <property type="evidence" value="ECO:0007669"/>
    <property type="project" value="TreeGrafter"/>
</dbReference>
<keyword evidence="3 6" id="KW-0507">mRNA processing</keyword>
<dbReference type="SMART" id="SM01410">
    <property type="entry name" value="DIM1"/>
    <property type="match status" value="1"/>
</dbReference>
<dbReference type="GO" id="GO:0000398">
    <property type="term" value="P:mRNA splicing, via spliceosome"/>
    <property type="evidence" value="ECO:0007669"/>
    <property type="project" value="InterPro"/>
</dbReference>
<gene>
    <name evidence="8" type="ORF">AMSG_00821</name>
</gene>
<proteinExistence type="inferred from homology"/>
<dbReference type="Gene3D" id="3.40.30.10">
    <property type="entry name" value="Glutaredoxin"/>
    <property type="match status" value="1"/>
</dbReference>
<dbReference type="OMA" id="GMYELYD"/>
<organism evidence="8 9">
    <name type="scientific">Thecamonas trahens ATCC 50062</name>
    <dbReference type="NCBI Taxonomy" id="461836"/>
    <lineage>
        <taxon>Eukaryota</taxon>
        <taxon>Apusozoa</taxon>
        <taxon>Apusomonadida</taxon>
        <taxon>Apusomonadidae</taxon>
        <taxon>Thecamonas</taxon>
    </lineage>
</organism>
<dbReference type="eggNOG" id="KOG3414">
    <property type="taxonomic scope" value="Eukaryota"/>
</dbReference>
<comment type="similarity">
    <text evidence="2 6">Belongs to the DIM1 family.</text>
</comment>